<dbReference type="OrthoDB" id="27579at2157"/>
<evidence type="ECO:0000313" key="6">
    <source>
        <dbReference type="EMBL" id="AET32185.1"/>
    </source>
</evidence>
<dbReference type="Gene3D" id="3.40.30.10">
    <property type="entry name" value="Glutaredoxin"/>
    <property type="match status" value="1"/>
</dbReference>
<protein>
    <submittedName>
        <fullName evidence="6">SenC-like protein</fullName>
    </submittedName>
</protein>
<dbReference type="SUPFAM" id="SSF52833">
    <property type="entry name" value="Thioredoxin-like"/>
    <property type="match status" value="1"/>
</dbReference>
<dbReference type="GO" id="GO:0046872">
    <property type="term" value="F:metal ion binding"/>
    <property type="evidence" value="ECO:0007669"/>
    <property type="project" value="UniProtKB-KW"/>
</dbReference>
<dbReference type="PROSITE" id="PS51352">
    <property type="entry name" value="THIOREDOXIN_2"/>
    <property type="match status" value="1"/>
</dbReference>
<dbReference type="InterPro" id="IPR013766">
    <property type="entry name" value="Thioredoxin_domain"/>
</dbReference>
<keyword evidence="7" id="KW-1185">Reference proteome</keyword>
<evidence type="ECO:0000259" key="5">
    <source>
        <dbReference type="PROSITE" id="PS51352"/>
    </source>
</evidence>
<keyword evidence="3" id="KW-0479">Metal-binding</keyword>
<dbReference type="KEGG" id="pyr:P186_0737"/>
<reference evidence="6 7" key="1">
    <citation type="journal article" date="2012" name="J. Bacteriol.">
        <title>Complete genome sequence of strain 1860, a crenarchaeon of the genus pyrobaculum able to grow with various electron acceptors.</title>
        <authorList>
            <person name="Mardanov A.V."/>
            <person name="Gumerov V.M."/>
            <person name="Slobodkina G.B."/>
            <person name="Beletsky A.V."/>
            <person name="Bonch-Osmolovskaya E.A."/>
            <person name="Ravin N.V."/>
            <person name="Skryabin K.G."/>
        </authorList>
    </citation>
    <scope>NUCLEOTIDE SEQUENCE [LARGE SCALE GENOMIC DNA]</scope>
    <source>
        <strain evidence="6 7">1860</strain>
    </source>
</reference>
<dbReference type="Proteomes" id="UP000005867">
    <property type="component" value="Chromosome"/>
</dbReference>
<dbReference type="InterPro" id="IPR003782">
    <property type="entry name" value="SCO1/SenC"/>
</dbReference>
<comment type="similarity">
    <text evidence="1">Belongs to the SCO1/2 family.</text>
</comment>
<evidence type="ECO:0000256" key="2">
    <source>
        <dbReference type="ARBA" id="ARBA00023008"/>
    </source>
</evidence>
<dbReference type="InterPro" id="IPR036249">
    <property type="entry name" value="Thioredoxin-like_sf"/>
</dbReference>
<feature type="domain" description="Thioredoxin" evidence="5">
    <location>
        <begin position="58"/>
        <end position="209"/>
    </location>
</feature>
<gene>
    <name evidence="6" type="ORF">P186_0737</name>
</gene>
<dbReference type="Pfam" id="PF02630">
    <property type="entry name" value="SCO1-SenC"/>
    <property type="match status" value="1"/>
</dbReference>
<feature type="binding site" evidence="3">
    <location>
        <position position="100"/>
    </location>
    <ligand>
        <name>Cu cation</name>
        <dbReference type="ChEBI" id="CHEBI:23378"/>
    </ligand>
</feature>
<dbReference type="PANTHER" id="PTHR12151:SF25">
    <property type="entry name" value="LINALOOL DEHYDRATASE_ISOMERASE DOMAIN-CONTAINING PROTEIN"/>
    <property type="match status" value="1"/>
</dbReference>
<dbReference type="CDD" id="cd02968">
    <property type="entry name" value="SCO"/>
    <property type="match status" value="1"/>
</dbReference>
<feature type="binding site" evidence="3">
    <location>
        <position position="96"/>
    </location>
    <ligand>
        <name>Cu cation</name>
        <dbReference type="ChEBI" id="CHEBI:23378"/>
    </ligand>
</feature>
<dbReference type="HOGENOM" id="CLU_050131_4_0_2"/>
<dbReference type="eggNOG" id="arCOG00313">
    <property type="taxonomic scope" value="Archaea"/>
</dbReference>
<dbReference type="STRING" id="1104324.P186_0737"/>
<dbReference type="RefSeq" id="WP_014288013.1">
    <property type="nucleotide sequence ID" value="NC_016645.1"/>
</dbReference>
<proteinExistence type="inferred from homology"/>
<dbReference type="EMBL" id="CP003098">
    <property type="protein sequence ID" value="AET32185.1"/>
    <property type="molecule type" value="Genomic_DNA"/>
</dbReference>
<evidence type="ECO:0000256" key="4">
    <source>
        <dbReference type="PIRSR" id="PIRSR603782-2"/>
    </source>
</evidence>
<feature type="disulfide bond" description="Redox-active" evidence="4">
    <location>
        <begin position="96"/>
        <end position="100"/>
    </location>
</feature>
<organism evidence="6 7">
    <name type="scientific">Pyrobaculum ferrireducens</name>
    <dbReference type="NCBI Taxonomy" id="1104324"/>
    <lineage>
        <taxon>Archaea</taxon>
        <taxon>Thermoproteota</taxon>
        <taxon>Thermoprotei</taxon>
        <taxon>Thermoproteales</taxon>
        <taxon>Thermoproteaceae</taxon>
        <taxon>Pyrobaculum</taxon>
    </lineage>
</organism>
<accession>G7VI93</accession>
<evidence type="ECO:0000313" key="7">
    <source>
        <dbReference type="Proteomes" id="UP000005867"/>
    </source>
</evidence>
<keyword evidence="2 3" id="KW-0186">Copper</keyword>
<dbReference type="BioCyc" id="PSP1104324:GJSN-723-MONOMER"/>
<dbReference type="GeneID" id="11595000"/>
<feature type="binding site" evidence="3">
    <location>
        <position position="175"/>
    </location>
    <ligand>
        <name>Cu cation</name>
        <dbReference type="ChEBI" id="CHEBI:23378"/>
    </ligand>
</feature>
<evidence type="ECO:0000256" key="1">
    <source>
        <dbReference type="ARBA" id="ARBA00010996"/>
    </source>
</evidence>
<dbReference type="AlphaFoldDB" id="G7VI93"/>
<sequence length="212" mass="23945">MRFFWVVVVAFLPFAALLAFPYIAQLLGLSQSGAPELDDVFKIHSGISQRIVPVCYQPGREPPAYDFTLVDQFNKTFTLSSVWSRPVVITFAYTYCPDVCPYINLVLNATLPALRGVVVVEVSLDPERDTPTRLFHYSQGNRYNWTFVTGPADVLEKVWRAYGVTRVVQQGYIAHDVLFVVVREGKVLGVVKGLPKPDDLARYIQKIINRDC</sequence>
<evidence type="ECO:0000256" key="3">
    <source>
        <dbReference type="PIRSR" id="PIRSR603782-1"/>
    </source>
</evidence>
<keyword evidence="4" id="KW-1015">Disulfide bond</keyword>
<dbReference type="PANTHER" id="PTHR12151">
    <property type="entry name" value="ELECTRON TRANSPORT PROTIN SCO1/SENC FAMILY MEMBER"/>
    <property type="match status" value="1"/>
</dbReference>
<name>G7VI93_9CREN</name>